<dbReference type="CDD" id="cd00054">
    <property type="entry name" value="EGF_CA"/>
    <property type="match status" value="2"/>
</dbReference>
<dbReference type="InterPro" id="IPR001881">
    <property type="entry name" value="EGF-like_Ca-bd_dom"/>
</dbReference>
<keyword evidence="6" id="KW-0677">Repeat</keyword>
<keyword evidence="8" id="KW-0130">Cell adhesion</keyword>
<dbReference type="PRINTS" id="PR00205">
    <property type="entry name" value="CADHERIN"/>
</dbReference>
<dbReference type="InterPro" id="IPR001879">
    <property type="entry name" value="GPCR_2_extracellular_dom"/>
</dbReference>
<feature type="disulfide bond" evidence="14">
    <location>
        <begin position="1340"/>
        <end position="1349"/>
    </location>
</feature>
<dbReference type="PROSITE" id="PS50026">
    <property type="entry name" value="EGF_3"/>
    <property type="match status" value="2"/>
</dbReference>
<dbReference type="GO" id="GO:0001736">
    <property type="term" value="P:establishment of planar polarity"/>
    <property type="evidence" value="ECO:0007669"/>
    <property type="project" value="UniProtKB-ARBA"/>
</dbReference>
<dbReference type="PANTHER" id="PTHR24026">
    <property type="entry name" value="FAT ATYPICAL CADHERIN-RELATED"/>
    <property type="match status" value="1"/>
</dbReference>
<feature type="transmembrane region" description="Helical" evidence="15">
    <location>
        <begin position="2526"/>
        <end position="2547"/>
    </location>
</feature>
<evidence type="ECO:0000256" key="11">
    <source>
        <dbReference type="ARBA" id="ARBA00023157"/>
    </source>
</evidence>
<protein>
    <submittedName>
        <fullName evidence="22">Uncharacterized protein</fullName>
    </submittedName>
</protein>
<dbReference type="InterPro" id="IPR056286">
    <property type="entry name" value="Cadherin_CELSR1-3_9th"/>
</dbReference>
<dbReference type="FunFam" id="2.60.40.60:FF:000020">
    <property type="entry name" value="Dachsous cadherin-related 1b"/>
    <property type="match status" value="3"/>
</dbReference>
<feature type="domain" description="Cadherin" evidence="20">
    <location>
        <begin position="499"/>
        <end position="604"/>
    </location>
</feature>
<evidence type="ECO:0000256" key="12">
    <source>
        <dbReference type="ARBA" id="ARBA00023180"/>
    </source>
</evidence>
<dbReference type="Gene3D" id="2.60.120.200">
    <property type="match status" value="2"/>
</dbReference>
<dbReference type="InterPro" id="IPR000742">
    <property type="entry name" value="EGF"/>
</dbReference>
<dbReference type="GO" id="GO:0007156">
    <property type="term" value="P:homophilic cell adhesion via plasma membrane adhesion molecules"/>
    <property type="evidence" value="ECO:0007669"/>
    <property type="project" value="InterPro"/>
</dbReference>
<feature type="chain" id="PRO_5037065487" evidence="16">
    <location>
        <begin position="27"/>
        <end position="2888"/>
    </location>
</feature>
<dbReference type="WBParaSite" id="Gr19_v10_g4883.t2">
    <property type="protein sequence ID" value="Gr19_v10_g4883.t2"/>
    <property type="gene ID" value="Gr19_v10_g4883"/>
</dbReference>
<dbReference type="SUPFAM" id="SSF49313">
    <property type="entry name" value="Cadherin-like"/>
    <property type="match status" value="8"/>
</dbReference>
<evidence type="ECO:0000256" key="9">
    <source>
        <dbReference type="ARBA" id="ARBA00022989"/>
    </source>
</evidence>
<dbReference type="Pfam" id="PF00008">
    <property type="entry name" value="EGF"/>
    <property type="match status" value="1"/>
</dbReference>
<dbReference type="InterPro" id="IPR015919">
    <property type="entry name" value="Cadherin-like_sf"/>
</dbReference>
<dbReference type="GO" id="GO:0004930">
    <property type="term" value="F:G protein-coupled receptor activity"/>
    <property type="evidence" value="ECO:0007669"/>
    <property type="project" value="InterPro"/>
</dbReference>
<dbReference type="GO" id="GO:0007411">
    <property type="term" value="P:axon guidance"/>
    <property type="evidence" value="ECO:0007669"/>
    <property type="project" value="UniProtKB-ARBA"/>
</dbReference>
<dbReference type="SUPFAM" id="SSF49899">
    <property type="entry name" value="Concanavalin A-like lectins/glucanases"/>
    <property type="match status" value="2"/>
</dbReference>
<keyword evidence="11 14" id="KW-1015">Disulfide bond</keyword>
<comment type="subcellular location">
    <subcellularLocation>
        <location evidence="2">Cell membrane</location>
        <topology evidence="2">Multi-pass membrane protein</topology>
    </subcellularLocation>
    <subcellularLocation>
        <location evidence="1">Membrane</location>
        <topology evidence="1">Single-pass membrane protein</topology>
    </subcellularLocation>
</comment>
<evidence type="ECO:0000256" key="13">
    <source>
        <dbReference type="PROSITE-ProRule" id="PRU00043"/>
    </source>
</evidence>
<feature type="transmembrane region" description="Helical" evidence="15">
    <location>
        <begin position="2488"/>
        <end position="2506"/>
    </location>
</feature>
<dbReference type="FunFam" id="2.60.40.60:FF:000033">
    <property type="entry name" value="FAT atypical cadherin 1"/>
    <property type="match status" value="1"/>
</dbReference>
<evidence type="ECO:0000256" key="2">
    <source>
        <dbReference type="ARBA" id="ARBA00004651"/>
    </source>
</evidence>
<dbReference type="InterPro" id="IPR013320">
    <property type="entry name" value="ConA-like_dom_sf"/>
</dbReference>
<dbReference type="InterPro" id="IPR036445">
    <property type="entry name" value="GPCR_2_extracell_dom_sf"/>
</dbReference>
<dbReference type="FunFam" id="2.10.25.10:FF:000066">
    <property type="entry name" value="FAT atypical cadherin 4"/>
    <property type="match status" value="1"/>
</dbReference>
<dbReference type="Pfam" id="PF24337">
    <property type="entry name" value="DUF7505"/>
    <property type="match status" value="1"/>
</dbReference>
<feature type="transmembrane region" description="Helical" evidence="15">
    <location>
        <begin position="2594"/>
        <end position="2619"/>
    </location>
</feature>
<feature type="domain" description="Cadherin" evidence="20">
    <location>
        <begin position="165"/>
        <end position="269"/>
    </location>
</feature>
<feature type="domain" description="Cadherin" evidence="20">
    <location>
        <begin position="922"/>
        <end position="1034"/>
    </location>
</feature>
<dbReference type="GO" id="GO:0048513">
    <property type="term" value="P:animal organ development"/>
    <property type="evidence" value="ECO:0007669"/>
    <property type="project" value="UniProtKB-ARBA"/>
</dbReference>
<reference evidence="22" key="1">
    <citation type="submission" date="2022-11" db="UniProtKB">
        <authorList>
            <consortium name="WormBaseParasite"/>
        </authorList>
    </citation>
    <scope>IDENTIFICATION</scope>
</reference>
<dbReference type="InterPro" id="IPR055928">
    <property type="entry name" value="Fmi-1_DUF7505"/>
</dbReference>
<dbReference type="Proteomes" id="UP000887572">
    <property type="component" value="Unplaced"/>
</dbReference>
<dbReference type="PROSITE" id="PS00232">
    <property type="entry name" value="CADHERIN_1"/>
    <property type="match status" value="5"/>
</dbReference>
<dbReference type="InterPro" id="IPR020894">
    <property type="entry name" value="Cadherin_CS"/>
</dbReference>
<evidence type="ECO:0000259" key="18">
    <source>
        <dbReference type="PROSITE" id="PS50026"/>
    </source>
</evidence>
<dbReference type="InterPro" id="IPR002049">
    <property type="entry name" value="LE_dom"/>
</dbReference>
<keyword evidence="21" id="KW-1185">Reference proteome</keyword>
<dbReference type="GO" id="GO:0005886">
    <property type="term" value="C:plasma membrane"/>
    <property type="evidence" value="ECO:0007669"/>
    <property type="project" value="UniProtKB-SubCell"/>
</dbReference>
<evidence type="ECO:0000259" key="17">
    <source>
        <dbReference type="PROSITE" id="PS50025"/>
    </source>
</evidence>
<feature type="domain" description="G-protein coupled receptors family 2 profile 1" evidence="19">
    <location>
        <begin position="1988"/>
        <end position="2071"/>
    </location>
</feature>
<dbReference type="PROSITE" id="PS00022">
    <property type="entry name" value="EGF_1"/>
    <property type="match status" value="2"/>
</dbReference>
<feature type="domain" description="Laminin G" evidence="17">
    <location>
        <begin position="1397"/>
        <end position="1606"/>
    </location>
</feature>
<dbReference type="GO" id="GO:0005509">
    <property type="term" value="F:calcium ion binding"/>
    <property type="evidence" value="ECO:0007669"/>
    <property type="project" value="UniProtKB-UniRule"/>
</dbReference>
<dbReference type="CDD" id="cd00110">
    <property type="entry name" value="LamG"/>
    <property type="match status" value="2"/>
</dbReference>
<dbReference type="Pfam" id="PF23592">
    <property type="entry name" value="Cadherin_CELSR2_9th"/>
    <property type="match status" value="1"/>
</dbReference>
<evidence type="ECO:0000256" key="4">
    <source>
        <dbReference type="ARBA" id="ARBA00022692"/>
    </source>
</evidence>
<dbReference type="SUPFAM" id="SSF111418">
    <property type="entry name" value="Hormone receptor domain"/>
    <property type="match status" value="1"/>
</dbReference>
<feature type="domain" description="Cadherin" evidence="20">
    <location>
        <begin position="605"/>
        <end position="711"/>
    </location>
</feature>
<dbReference type="Pfam" id="PF00028">
    <property type="entry name" value="Cadherin"/>
    <property type="match status" value="8"/>
</dbReference>
<accession>A0A914HWU4</accession>
<feature type="domain" description="Cadherin" evidence="20">
    <location>
        <begin position="270"/>
        <end position="379"/>
    </location>
</feature>
<keyword evidence="3 14" id="KW-0245">EGF-like domain</keyword>
<evidence type="ECO:0000259" key="20">
    <source>
        <dbReference type="PROSITE" id="PS50268"/>
    </source>
</evidence>
<feature type="transmembrane region" description="Helical" evidence="15">
    <location>
        <begin position="2413"/>
        <end position="2433"/>
    </location>
</feature>
<evidence type="ECO:0000256" key="3">
    <source>
        <dbReference type="ARBA" id="ARBA00022536"/>
    </source>
</evidence>
<dbReference type="Gene3D" id="4.10.1240.10">
    <property type="entry name" value="GPCR, family 2, extracellular hormone receptor domain"/>
    <property type="match status" value="1"/>
</dbReference>
<feature type="disulfide bond" evidence="14">
    <location>
        <begin position="1878"/>
        <end position="1887"/>
    </location>
</feature>
<sequence>MSTALLYLFSCLLFNILVSWPTKVSSDDNDGDKNCAFCLPSSADGRSPIASLHHRPLLANGGRCVRPGTALFKWPEECPLPQLRSRQVSLDPFSGIVFAEQRHCARRTQNDYWTVAVEVRCSDAQMWRNAKMKISLAIREQQKLRSLAKRWLRRRNPRNSRIHFKEDKYVVELPENAPVRSVIVQVQAHNEADQPLYYAFGVPEDSRSANLFSLDTVSGEVRLVKALDRETQQRHVLKVVAFERLDPSQSATVSAIVEVLDVQDNAPSFEKATYVAEIREDAPIGTTVLSVFARDFDDGANGEVSYSLKNVKDGPELAHLFSINSKSGVVQTAAQLDHESLPPLQLLQAIATDAGQPPMRSSANLEISVLDVNDNAPLFELNGTACEANVSEDAPVPSAILHPRARDADSGANGKVHYSIVTMSAPLFSIDYESGQVTLRHRATPKQSPLTLLIRAKDGGQPSLFSTLQCSVTIIDVNDHSPAFIGIGTTGGDRLELFVDENAPIGREIGRLLAVDGDSGQNGEIRYRIAAVLEENKGKVPPPPLPFELDPITGAFKTTEKLDRESRAEFIFNVLATDGGEPSRNASIEIKIRVKDINDNSPFFPQTFYQVELEEDAPRGHKLLSLRAQDADEGDSQKLTYRLVRQTPAAADLFALTNMGQEQGAVLSLAREFSPEDDKFLLEISATDEDGLSGHCNVSIKVKDVNRPPRIVPHQFLIRIDENAPIGAPVAKMEATDEDRGDNARLKFAINSAEFGIDPQNGLITVREALDREKQPVYTVDVRVEDGGNPSLSAGTLLEIVLDDVNDNVPHFLSAEYRASIPEDIPVGTSFLQVHAEDPDEGPNGQIDYLLDSDDPFVRMDRFRLDRTSGTLRVNQPLDRENVSKFVLPLIGRDRGSPRPLSTRTLVEVTVEDVNDNAPNFEFPSYDFYVPENSPAGTLVGELSADDPDLGENARIEFRIFGGTDAKFFELDRDQSEEQHNNKGTVRIRTRQQFDFEATQNKFSVELQATSGQLSTTVPVRVHILDVNDHPPQLADPFVVLVAQFVGDDGGQDEEWPELARNTTIGQVPAFDPDQNATLEFAIEKNSLIDVHPQTGILTLLYANWQRQIDSEQRICVSDGPNIACAKALFHLVPVSTELLRSSAVSVFVESVRQDELLSSGTFLRFLQAISSLWDWAVPENIRVFSLDEEHRRHANGTQLAGTVVNLFINRHSEMGEESAISSWLVEDAIEELRTNLSALFGAPLHLKRESLCVSEPCPYFQRCRSALRFLRLQDTLSTDDFIFRPISTLRTFNCECPRGFTTNASVPGECNQRLNQCFNGPCLHGGTCHPLEGGFRCACRAGRTGKNCELATFGLITCLPGFCFSGAQCQIQMPDRSPACVGCPWRPIDSDERCRLRSVSFGGDSFLAVPKAPSRMEWTFGLSFATISSAGTLFFAGSADGDFVHLYLEGGVPQIQFSLGGNDSFGGKLADIKANFVNDGDWHSVKLQYSEWKMRLSVDNCDVQSSLLLGTLSNQCAVEVAVPLAKKCLLDTAVPCHRFLDLPKSLMIGGFGPSGAKKFVGIPFVGVVKDLRLDGQLVHFSNWEQLERVGPNIWPGAEKYRPDRCLMPQEKSLCPEQTRCLDRWLGHHCRCHLRVHSPDLNCPSLQAGQEAPALTMAEDSFAVWSLPSEFSLPFSLHFEFRTRERKTQVITLDFELSAQMLIFSLENGQSIIRVNSEQYLLPYPALADGNWHSVDAHFTIEALEIVVDALYKKAVPLMALSTPRTVHSGTVPSSAHPAAFFGCIRNVEWDGQRLRLANQSATRQSCLAPNVCQMAATQCPVNSKCVRDWDRHNCKCNLGYIGDSCVDACAVPNICGPFPNTICVRLPNAPRGYECVCPDGRTGQNCENVALPAECPEGWFGQFPKCKRCLCPFENAFATQCNSTNGQCICREGTFLVSNLAGLGSEHRRCVLCRCGYGTAPGALERCDRHSGQCNCVGDATGRQCDRCEQNPASNKKLLPLLLERRSLKCVPIHGRCPSQMELDVQWPTTAEGTTARHSCSQPMMGIATRLCSENGIWSHVNDFNCTLPSLFELQNRIFESDAQNAQLFDWSRRLANVTRQNRHDLRGENVQIVAKLLNELVRLEMAKNGTNSAGEANGGGVESARGNHFALNLLHVADILLAVLRGEELSHHKLAINLANYGAFLTDLYERFRFLRPFKFGGKNLVFVIDKLAAKVSPVVVTLPPIGDSLFRHRHQISHANAAVRLQLEFAHHPPTNVSSVRIFYSAFISGSKKDFSTVLSLYASKEIVTILNTLNIALPIADPFGHYECMAKYAEGHWQNVHLVGLNGTHAQCQIARGDGQGKWPLFIKAIANQKSAGVKFFPFAGCNRVHYSTVFSPIPIICTLCAMFAFALLALAFAIALCRQNRRYRMLRCTVIAAFSLNALCVQLSRRVLPADNDGLFCAALNSILAASICALFAWLLLYSLFLCKLILQSADKNCSQTWNVTFGVILPFLVSVAVFIMPTKVEECRHVPIGSAPFWLLTVPPAILCLLNFYSLATSWMLSWHKQYQLIVLRFSFRRVHFSHSVLVFLCAILSIMDLLQLFRPFPSQIFAILNAVLLAFIAIHFVLWANFFIATPKEDNNAHSSTNSDKSAESIWMAREAEAVHQAPVPVQSQLMCPDSSARANFYVNSPFHRGISPFTHTAKRRPRLSCDGKVYEGIPNEWIPPGGEGGGSLTEEPTYLHHTLQRSLEVGLPQILSPPQHPAPPSSMVDGNWPLEVREQQPRQHFLSGTLPIGGASNFVHYSPLQKQFGLKQRRHHYGSVHAIDRNEMTPNTRRRTQPIQFPAAHNGSLKNVTTESTRNRKFGLENVLDDELNCAYFTFTRRRDQLVVDQSASLAATTFN</sequence>
<dbReference type="FunFam" id="2.60.40.60:FF:000039">
    <property type="entry name" value="FAT atypical cadherin 3"/>
    <property type="match status" value="1"/>
</dbReference>
<feature type="domain" description="Cadherin" evidence="20">
    <location>
        <begin position="382"/>
        <end position="484"/>
    </location>
</feature>
<dbReference type="PANTHER" id="PTHR24026:SF51">
    <property type="entry name" value="PROTOCADHERIN-LIKE WING POLARITY PROTEIN STAN"/>
    <property type="match status" value="1"/>
</dbReference>
<evidence type="ECO:0000256" key="7">
    <source>
        <dbReference type="ARBA" id="ARBA00022837"/>
    </source>
</evidence>
<comment type="caution">
    <text evidence="14">Lacks conserved residue(s) required for the propagation of feature annotation.</text>
</comment>
<feature type="transmembrane region" description="Helical" evidence="15">
    <location>
        <begin position="2453"/>
        <end position="2476"/>
    </location>
</feature>
<evidence type="ECO:0000256" key="16">
    <source>
        <dbReference type="SAM" id="SignalP"/>
    </source>
</evidence>
<evidence type="ECO:0000256" key="14">
    <source>
        <dbReference type="PROSITE-ProRule" id="PRU00076"/>
    </source>
</evidence>
<dbReference type="InterPro" id="IPR001791">
    <property type="entry name" value="Laminin_G"/>
</dbReference>
<dbReference type="Pfam" id="PF02210">
    <property type="entry name" value="Laminin_G_2"/>
    <property type="match status" value="2"/>
</dbReference>
<dbReference type="SMART" id="SM00008">
    <property type="entry name" value="HormR"/>
    <property type="match status" value="1"/>
</dbReference>
<evidence type="ECO:0000256" key="15">
    <source>
        <dbReference type="SAM" id="Phobius"/>
    </source>
</evidence>
<dbReference type="Gene3D" id="2.10.25.10">
    <property type="entry name" value="Laminin"/>
    <property type="match status" value="1"/>
</dbReference>
<dbReference type="InterPro" id="IPR002126">
    <property type="entry name" value="Cadherin-like_dom"/>
</dbReference>
<dbReference type="SUPFAM" id="SSF57196">
    <property type="entry name" value="EGF/Laminin"/>
    <property type="match status" value="1"/>
</dbReference>
<keyword evidence="10 15" id="KW-0472">Membrane</keyword>
<dbReference type="SMART" id="SM00112">
    <property type="entry name" value="CA"/>
    <property type="match status" value="8"/>
</dbReference>
<dbReference type="GO" id="GO:0007163">
    <property type="term" value="P:establishment or maintenance of cell polarity"/>
    <property type="evidence" value="ECO:0007669"/>
    <property type="project" value="UniProtKB-ARBA"/>
</dbReference>
<evidence type="ECO:0000256" key="8">
    <source>
        <dbReference type="ARBA" id="ARBA00022889"/>
    </source>
</evidence>
<feature type="domain" description="Cadherin" evidence="20">
    <location>
        <begin position="813"/>
        <end position="921"/>
    </location>
</feature>
<dbReference type="SMART" id="SM00282">
    <property type="entry name" value="LamG"/>
    <property type="match status" value="2"/>
</dbReference>
<feature type="domain" description="Cadherin" evidence="20">
    <location>
        <begin position="712"/>
        <end position="812"/>
    </location>
</feature>
<dbReference type="GO" id="GO:0048589">
    <property type="term" value="P:developmental growth"/>
    <property type="evidence" value="ECO:0007669"/>
    <property type="project" value="UniProtKB-ARBA"/>
</dbReference>
<dbReference type="PROSITE" id="PS50227">
    <property type="entry name" value="G_PROTEIN_RECEP_F2_3"/>
    <property type="match status" value="1"/>
</dbReference>
<dbReference type="PROSITE" id="PS50268">
    <property type="entry name" value="CADHERIN_2"/>
    <property type="match status" value="8"/>
</dbReference>
<keyword evidence="7 13" id="KW-0106">Calcium</keyword>
<dbReference type="Pfam" id="PF00053">
    <property type="entry name" value="EGF_laminin"/>
    <property type="match status" value="1"/>
</dbReference>
<evidence type="ECO:0000259" key="19">
    <source>
        <dbReference type="PROSITE" id="PS50227"/>
    </source>
</evidence>
<dbReference type="SMART" id="SM00179">
    <property type="entry name" value="EGF_CA"/>
    <property type="match status" value="1"/>
</dbReference>
<feature type="domain" description="EGF-like" evidence="18">
    <location>
        <begin position="1314"/>
        <end position="1350"/>
    </location>
</feature>
<evidence type="ECO:0000313" key="22">
    <source>
        <dbReference type="WBParaSite" id="Gr19_v10_g4883.t2"/>
    </source>
</evidence>
<keyword evidence="5 16" id="KW-0732">Signal</keyword>
<evidence type="ECO:0000256" key="1">
    <source>
        <dbReference type="ARBA" id="ARBA00004167"/>
    </source>
</evidence>
<dbReference type="CDD" id="cd11304">
    <property type="entry name" value="Cadherin_repeat"/>
    <property type="match status" value="7"/>
</dbReference>
<dbReference type="Gene3D" id="2.60.40.60">
    <property type="entry name" value="Cadherins"/>
    <property type="match status" value="8"/>
</dbReference>
<proteinExistence type="predicted"/>
<evidence type="ECO:0000256" key="10">
    <source>
        <dbReference type="ARBA" id="ARBA00023136"/>
    </source>
</evidence>
<keyword evidence="4 15" id="KW-0812">Transmembrane</keyword>
<keyword evidence="9 15" id="KW-1133">Transmembrane helix</keyword>
<dbReference type="CDD" id="cd00055">
    <property type="entry name" value="EGF_Lam"/>
    <property type="match status" value="1"/>
</dbReference>
<evidence type="ECO:0000256" key="5">
    <source>
        <dbReference type="ARBA" id="ARBA00022729"/>
    </source>
</evidence>
<dbReference type="PROSITE" id="PS50025">
    <property type="entry name" value="LAM_G_DOMAIN"/>
    <property type="match status" value="2"/>
</dbReference>
<feature type="transmembrane region" description="Helical" evidence="15">
    <location>
        <begin position="2382"/>
        <end position="2406"/>
    </location>
</feature>
<feature type="domain" description="EGF-like" evidence="18">
    <location>
        <begin position="1847"/>
        <end position="1888"/>
    </location>
</feature>
<organism evidence="21 22">
    <name type="scientific">Globodera rostochiensis</name>
    <name type="common">Golden nematode worm</name>
    <name type="synonym">Heterodera rostochiensis</name>
    <dbReference type="NCBI Taxonomy" id="31243"/>
    <lineage>
        <taxon>Eukaryota</taxon>
        <taxon>Metazoa</taxon>
        <taxon>Ecdysozoa</taxon>
        <taxon>Nematoda</taxon>
        <taxon>Chromadorea</taxon>
        <taxon>Rhabditida</taxon>
        <taxon>Tylenchina</taxon>
        <taxon>Tylenchomorpha</taxon>
        <taxon>Tylenchoidea</taxon>
        <taxon>Heteroderidae</taxon>
        <taxon>Heteroderinae</taxon>
        <taxon>Globodera</taxon>
    </lineage>
</organism>
<feature type="signal peptide" evidence="16">
    <location>
        <begin position="1"/>
        <end position="26"/>
    </location>
</feature>
<evidence type="ECO:0000313" key="21">
    <source>
        <dbReference type="Proteomes" id="UP000887572"/>
    </source>
</evidence>
<feature type="domain" description="Laminin G" evidence="17">
    <location>
        <begin position="1652"/>
        <end position="1813"/>
    </location>
</feature>
<keyword evidence="12" id="KW-0325">Glycoprotein</keyword>
<dbReference type="SMART" id="SM00181">
    <property type="entry name" value="EGF"/>
    <property type="match status" value="6"/>
</dbReference>
<name>A0A914HWU4_GLORO</name>
<feature type="transmembrane region" description="Helical" evidence="15">
    <location>
        <begin position="2567"/>
        <end position="2588"/>
    </location>
</feature>
<evidence type="ECO:0000256" key="6">
    <source>
        <dbReference type="ARBA" id="ARBA00022737"/>
    </source>
</evidence>